<dbReference type="RefSeq" id="XP_017780749.1">
    <property type="nucleotide sequence ID" value="XM_017925260.1"/>
</dbReference>
<name>A0ABM1N1P9_NICVS</name>
<proteinExistence type="predicted"/>
<gene>
    <name evidence="2" type="primary">LOC108565685</name>
</gene>
<keyword evidence="1" id="KW-1185">Reference proteome</keyword>
<accession>A0ABM1N1P9</accession>
<protein>
    <submittedName>
        <fullName evidence="2">Uncharacterized protein LOC108565685 isoform X1</fullName>
    </submittedName>
</protein>
<dbReference type="GeneID" id="108565685"/>
<sequence length="326" mass="38296">MEQLKAIMPRLLDVYSHLLTFHQLPMRMICPFEQRTDVETTLSLILECERLIRCGEKLEMCKLEMMMKDFNTIIKRIVKFQSFECDCKVVTKYVKLNFKSCSGFGNKLPELEETYRMFSSYIQQTLDSLYKSHKDPINNNLKHNVKLKINDLTQLFNIKKREYANFQDRFIDLTEYLVRKIKAADGSSIYVEEAKRYLNGDNDTFLSFMKLEDVVFMESTFGSLSGSKQVQDLLRNSLKDVMKKRHFSLDNLEKTEKTDEQEKLLMDLKALYNDLEEVSTSVDFMKTTFVPSGLTYLQQPQFNMNRFKKQLGQILGSSIAETYEEV</sequence>
<organism evidence="1 2">
    <name type="scientific">Nicrophorus vespilloides</name>
    <name type="common">Boreal carrion beetle</name>
    <dbReference type="NCBI Taxonomy" id="110193"/>
    <lineage>
        <taxon>Eukaryota</taxon>
        <taxon>Metazoa</taxon>
        <taxon>Ecdysozoa</taxon>
        <taxon>Arthropoda</taxon>
        <taxon>Hexapoda</taxon>
        <taxon>Insecta</taxon>
        <taxon>Pterygota</taxon>
        <taxon>Neoptera</taxon>
        <taxon>Endopterygota</taxon>
        <taxon>Coleoptera</taxon>
        <taxon>Polyphaga</taxon>
        <taxon>Staphyliniformia</taxon>
        <taxon>Silphidae</taxon>
        <taxon>Nicrophorinae</taxon>
        <taxon>Nicrophorus</taxon>
    </lineage>
</organism>
<reference evidence="2" key="1">
    <citation type="submission" date="2025-08" db="UniProtKB">
        <authorList>
            <consortium name="RefSeq"/>
        </authorList>
    </citation>
    <scope>IDENTIFICATION</scope>
    <source>
        <tissue evidence="2">Whole Larva</tissue>
    </source>
</reference>
<dbReference type="Proteomes" id="UP000695000">
    <property type="component" value="Unplaced"/>
</dbReference>
<evidence type="ECO:0000313" key="2">
    <source>
        <dbReference type="RefSeq" id="XP_017780749.1"/>
    </source>
</evidence>
<evidence type="ECO:0000313" key="1">
    <source>
        <dbReference type="Proteomes" id="UP000695000"/>
    </source>
</evidence>